<evidence type="ECO:0000313" key="1">
    <source>
        <dbReference type="EMBL" id="KAG9454970.1"/>
    </source>
</evidence>
<dbReference type="Proteomes" id="UP000825729">
    <property type="component" value="Unassembled WGS sequence"/>
</dbReference>
<evidence type="ECO:0000313" key="2">
    <source>
        <dbReference type="Proteomes" id="UP000825729"/>
    </source>
</evidence>
<name>A0AAV7F1G3_ARIFI</name>
<gene>
    <name evidence="1" type="ORF">H6P81_007874</name>
</gene>
<protein>
    <submittedName>
        <fullName evidence="1">Uncharacterized protein</fullName>
    </submittedName>
</protein>
<sequence length="74" mass="8346">MLGFGILSSASFYEMNSPRDLNAESFVSPRPFRITLFYQAQALKSSGKQVVAWLIRRSSRQTSIAPVGFIYQLL</sequence>
<reference evidence="1 2" key="1">
    <citation type="submission" date="2021-07" db="EMBL/GenBank/DDBJ databases">
        <title>The Aristolochia fimbriata genome: insights into angiosperm evolution, floral development and chemical biosynthesis.</title>
        <authorList>
            <person name="Jiao Y."/>
        </authorList>
    </citation>
    <scope>NUCLEOTIDE SEQUENCE [LARGE SCALE GENOMIC DNA]</scope>
    <source>
        <strain evidence="1">IBCAS-2021</strain>
        <tissue evidence="1">Leaf</tissue>
    </source>
</reference>
<comment type="caution">
    <text evidence="1">The sequence shown here is derived from an EMBL/GenBank/DDBJ whole genome shotgun (WGS) entry which is preliminary data.</text>
</comment>
<dbReference type="EMBL" id="JAINDJ010000003">
    <property type="protein sequence ID" value="KAG9454970.1"/>
    <property type="molecule type" value="Genomic_DNA"/>
</dbReference>
<dbReference type="AlphaFoldDB" id="A0AAV7F1G3"/>
<organism evidence="1 2">
    <name type="scientific">Aristolochia fimbriata</name>
    <name type="common">White veined hardy Dutchman's pipe vine</name>
    <dbReference type="NCBI Taxonomy" id="158543"/>
    <lineage>
        <taxon>Eukaryota</taxon>
        <taxon>Viridiplantae</taxon>
        <taxon>Streptophyta</taxon>
        <taxon>Embryophyta</taxon>
        <taxon>Tracheophyta</taxon>
        <taxon>Spermatophyta</taxon>
        <taxon>Magnoliopsida</taxon>
        <taxon>Magnoliidae</taxon>
        <taxon>Piperales</taxon>
        <taxon>Aristolochiaceae</taxon>
        <taxon>Aristolochia</taxon>
    </lineage>
</organism>
<keyword evidence="2" id="KW-1185">Reference proteome</keyword>
<accession>A0AAV7F1G3</accession>
<proteinExistence type="predicted"/>